<evidence type="ECO:0000256" key="10">
    <source>
        <dbReference type="ARBA" id="ARBA00031630"/>
    </source>
</evidence>
<comment type="pathway">
    <text evidence="2">Cofactor biosynthesis; riboflavin biosynthesis.</text>
</comment>
<dbReference type="Pfam" id="PF01872">
    <property type="entry name" value="RibD_C"/>
    <property type="match status" value="1"/>
</dbReference>
<comment type="catalytic activity">
    <reaction evidence="11">
        <text>2,5-diamino-6-(1-D-ribitylamino)pyrimidin-4(3H)-one 5'-phosphate + NAD(+) = 2,5-diamino-6-(1-D-ribosylamino)pyrimidin-4(3H)-one 5'-phosphate + NADH + H(+)</text>
        <dbReference type="Rhea" id="RHEA:27274"/>
        <dbReference type="ChEBI" id="CHEBI:15378"/>
        <dbReference type="ChEBI" id="CHEBI:57540"/>
        <dbReference type="ChEBI" id="CHEBI:57945"/>
        <dbReference type="ChEBI" id="CHEBI:58890"/>
        <dbReference type="ChEBI" id="CHEBI:59545"/>
        <dbReference type="EC" id="1.1.1.302"/>
    </reaction>
</comment>
<dbReference type="EMBL" id="AZGY01000002">
    <property type="protein sequence ID" value="OAA32255.1"/>
    <property type="molecule type" value="Genomic_DNA"/>
</dbReference>
<dbReference type="AlphaFoldDB" id="A0A166RKG0"/>
<comment type="function">
    <text evidence="1">Catalyzes an early step in riboflavin biosynthesis, the NADPH-dependent reduction of the ribose side chain of 2,5-diamino-6-ribosylamino-4(3H)-pyrimidinone 5'-phosphate, yielding 2,5-diamino-6-ribitylamino-4(3H)-pyrimidinone 5'-phosphate.</text>
</comment>
<dbReference type="OrthoDB" id="5432at2759"/>
<dbReference type="SUPFAM" id="SSF53597">
    <property type="entry name" value="Dihydrofolate reductase-like"/>
    <property type="match status" value="1"/>
</dbReference>
<evidence type="ECO:0000256" key="7">
    <source>
        <dbReference type="ARBA" id="ARBA00022857"/>
    </source>
</evidence>
<evidence type="ECO:0000259" key="14">
    <source>
        <dbReference type="Pfam" id="PF01872"/>
    </source>
</evidence>
<evidence type="ECO:0000256" key="1">
    <source>
        <dbReference type="ARBA" id="ARBA00003555"/>
    </source>
</evidence>
<dbReference type="PANTHER" id="PTHR38011">
    <property type="entry name" value="DIHYDROFOLATE REDUCTASE FAMILY PROTEIN (AFU_ORTHOLOGUE AFUA_8G06820)"/>
    <property type="match status" value="1"/>
</dbReference>
<dbReference type="InterPro" id="IPR024072">
    <property type="entry name" value="DHFR-like_dom_sf"/>
</dbReference>
<protein>
    <recommendedName>
        <fullName evidence="5">2,5-diamino-6-ribosylamino-4(3H)-pyrimidinone 5'-phosphate reductase</fullName>
        <ecNumber evidence="4">1.1.1.302</ecNumber>
    </recommendedName>
    <alternativeName>
        <fullName evidence="10">2,5-diamino-6-(5-phospho-D-ribosylamino)pyrimidin-4(3H)-one reductase</fullName>
    </alternativeName>
    <alternativeName>
        <fullName evidence="9">2,5-diamino-6-ribitylamino-4(3H)-pyrimidinone 5'-phosphate synthase</fullName>
    </alternativeName>
</protein>
<name>A0A166RKG0_9HYPO</name>
<dbReference type="Gene3D" id="3.40.430.10">
    <property type="entry name" value="Dihydrofolate Reductase, subunit A"/>
    <property type="match status" value="1"/>
</dbReference>
<keyword evidence="7" id="KW-0521">NADP</keyword>
<organism evidence="15 16">
    <name type="scientific">Moelleriella libera RCEF 2490</name>
    <dbReference type="NCBI Taxonomy" id="1081109"/>
    <lineage>
        <taxon>Eukaryota</taxon>
        <taxon>Fungi</taxon>
        <taxon>Dikarya</taxon>
        <taxon>Ascomycota</taxon>
        <taxon>Pezizomycotina</taxon>
        <taxon>Sordariomycetes</taxon>
        <taxon>Hypocreomycetidae</taxon>
        <taxon>Hypocreales</taxon>
        <taxon>Clavicipitaceae</taxon>
        <taxon>Moelleriella</taxon>
    </lineage>
</organism>
<comment type="caution">
    <text evidence="15">The sequence shown here is derived from an EMBL/GenBank/DDBJ whole genome shotgun (WGS) entry which is preliminary data.</text>
</comment>
<evidence type="ECO:0000313" key="16">
    <source>
        <dbReference type="Proteomes" id="UP000078544"/>
    </source>
</evidence>
<sequence>MAREELTFPPAAAARLQPHLHRPPSPSAAAASSSSPRPFVTLTFATSLDSALSLAPGVRTRLSGLASKSMTHFLRSQHAAILVGVSTVVADDPGLNCRLAGASAQPRPVIIDPHARWTARASSKVLQLAREGQGLAPFVLTGVADIPADQQTLIQRDGGKYIQVPSALDDNGRRRFQWRDVFQALRAEGLQSIMVEGGGQVINSLLSPPNQALVDSVIVTLAPTWLGRGSVVVSPDRVRDAEGKPAPVARLCGVSWHPLGEDVVLCGSLEPQPAEDSTTGP</sequence>
<keyword evidence="8" id="KW-0560">Oxidoreductase</keyword>
<dbReference type="STRING" id="1081109.A0A166RKG0"/>
<comment type="similarity">
    <text evidence="3">Belongs to the HTP reductase family.</text>
</comment>
<dbReference type="GO" id="GO:0009231">
    <property type="term" value="P:riboflavin biosynthetic process"/>
    <property type="evidence" value="ECO:0007669"/>
    <property type="project" value="UniProtKB-KW"/>
</dbReference>
<evidence type="ECO:0000256" key="4">
    <source>
        <dbReference type="ARBA" id="ARBA00012851"/>
    </source>
</evidence>
<keyword evidence="6" id="KW-0686">Riboflavin biosynthesis</keyword>
<evidence type="ECO:0000256" key="12">
    <source>
        <dbReference type="ARBA" id="ARBA00049020"/>
    </source>
</evidence>
<dbReference type="InterPro" id="IPR050765">
    <property type="entry name" value="Riboflavin_Biosynth_HTPR"/>
</dbReference>
<evidence type="ECO:0000256" key="5">
    <source>
        <dbReference type="ARBA" id="ARBA00015035"/>
    </source>
</evidence>
<evidence type="ECO:0000256" key="11">
    <source>
        <dbReference type="ARBA" id="ARBA00047550"/>
    </source>
</evidence>
<dbReference type="PANTHER" id="PTHR38011:SF7">
    <property type="entry name" value="2,5-DIAMINO-6-RIBOSYLAMINO-4(3H)-PYRIMIDINONE 5'-PHOSPHATE REDUCTASE"/>
    <property type="match status" value="1"/>
</dbReference>
<dbReference type="EC" id="1.1.1.302" evidence="4"/>
<evidence type="ECO:0000256" key="2">
    <source>
        <dbReference type="ARBA" id="ARBA00005104"/>
    </source>
</evidence>
<evidence type="ECO:0000256" key="8">
    <source>
        <dbReference type="ARBA" id="ARBA00023002"/>
    </source>
</evidence>
<feature type="domain" description="Bacterial bifunctional deaminase-reductase C-terminal" evidence="14">
    <location>
        <begin position="38"/>
        <end position="264"/>
    </location>
</feature>
<evidence type="ECO:0000256" key="3">
    <source>
        <dbReference type="ARBA" id="ARBA00009723"/>
    </source>
</evidence>
<reference evidence="15 16" key="1">
    <citation type="journal article" date="2016" name="Genome Biol. Evol.">
        <title>Divergent and convergent evolution of fungal pathogenicity.</title>
        <authorList>
            <person name="Shang Y."/>
            <person name="Xiao G."/>
            <person name="Zheng P."/>
            <person name="Cen K."/>
            <person name="Zhan S."/>
            <person name="Wang C."/>
        </authorList>
    </citation>
    <scope>NUCLEOTIDE SEQUENCE [LARGE SCALE GENOMIC DNA]</scope>
    <source>
        <strain evidence="15 16">RCEF 2490</strain>
    </source>
</reference>
<evidence type="ECO:0000256" key="6">
    <source>
        <dbReference type="ARBA" id="ARBA00022619"/>
    </source>
</evidence>
<dbReference type="GO" id="GO:0008703">
    <property type="term" value="F:5-amino-6-(5-phosphoribosylamino)uracil reductase activity"/>
    <property type="evidence" value="ECO:0007669"/>
    <property type="project" value="InterPro"/>
</dbReference>
<keyword evidence="16" id="KW-1185">Reference proteome</keyword>
<dbReference type="Proteomes" id="UP000078544">
    <property type="component" value="Unassembled WGS sequence"/>
</dbReference>
<proteinExistence type="inferred from homology"/>
<comment type="catalytic activity">
    <reaction evidence="12">
        <text>2,5-diamino-6-(1-D-ribitylamino)pyrimidin-4(3H)-one 5'-phosphate + NADP(+) = 2,5-diamino-6-(1-D-ribosylamino)pyrimidin-4(3H)-one 5'-phosphate + NADPH + H(+)</text>
        <dbReference type="Rhea" id="RHEA:27278"/>
        <dbReference type="ChEBI" id="CHEBI:15378"/>
        <dbReference type="ChEBI" id="CHEBI:57783"/>
        <dbReference type="ChEBI" id="CHEBI:58349"/>
        <dbReference type="ChEBI" id="CHEBI:58890"/>
        <dbReference type="ChEBI" id="CHEBI:59545"/>
        <dbReference type="EC" id="1.1.1.302"/>
    </reaction>
</comment>
<dbReference type="InterPro" id="IPR002734">
    <property type="entry name" value="RibDG_C"/>
</dbReference>
<evidence type="ECO:0000256" key="13">
    <source>
        <dbReference type="SAM" id="MobiDB-lite"/>
    </source>
</evidence>
<feature type="region of interest" description="Disordered" evidence="13">
    <location>
        <begin position="1"/>
        <end position="35"/>
    </location>
</feature>
<evidence type="ECO:0000313" key="15">
    <source>
        <dbReference type="EMBL" id="OAA32255.1"/>
    </source>
</evidence>
<evidence type="ECO:0000256" key="9">
    <source>
        <dbReference type="ARBA" id="ARBA00030073"/>
    </source>
</evidence>
<accession>A0A166RKG0</accession>
<gene>
    <name evidence="15" type="ORF">AAL_01587</name>
</gene>